<proteinExistence type="inferred from homology"/>
<keyword evidence="10 11" id="KW-0449">Lipoprotein</keyword>
<dbReference type="PANTHER" id="PTHR23248">
    <property type="entry name" value="PHOSPHOLIPID SCRAMBLASE-RELATED"/>
    <property type="match status" value="1"/>
</dbReference>
<dbReference type="AlphaFoldDB" id="A0AAD1VUI4"/>
<comment type="subcellular location">
    <subcellularLocation>
        <location evidence="2">Membrane</location>
        <topology evidence="2">Single-pass type II membrane protein</topology>
    </subcellularLocation>
</comment>
<dbReference type="EMBL" id="OW240913">
    <property type="protein sequence ID" value="CAH2256044.1"/>
    <property type="molecule type" value="Genomic_DNA"/>
</dbReference>
<evidence type="ECO:0000256" key="1">
    <source>
        <dbReference type="ARBA" id="ARBA00001913"/>
    </source>
</evidence>
<keyword evidence="5" id="KW-0812">Transmembrane</keyword>
<dbReference type="InterPro" id="IPR005552">
    <property type="entry name" value="Scramblase"/>
</dbReference>
<reference evidence="12" key="1">
    <citation type="submission" date="2022-03" db="EMBL/GenBank/DDBJ databases">
        <authorList>
            <person name="Alioto T."/>
            <person name="Alioto T."/>
            <person name="Gomez Garrido J."/>
        </authorList>
    </citation>
    <scope>NUCLEOTIDE SEQUENCE</scope>
</reference>
<comment type="function">
    <text evidence="11">May mediate accelerated ATP-independent bidirectional transbilayer migration of phospholipids upon binding calcium ions that results in a loss of phospholipid asymmetry in the plasma membrane.</text>
</comment>
<sequence length="141" mass="16326">MTISDNLGCEVIRLIRPLRCWTTTCRLQSLEVQSPPGTTIGYVIQNWSLCRPTFTIQNENNQDVFRVTRTMGLCSPLSFKVKTVEQRSEVGMINMRFLRLGMCTYNKDYEIQFPLDLDVKLKALLLSTGLLFDFLFYQRNG</sequence>
<keyword evidence="4" id="KW-0597">Phosphoprotein</keyword>
<dbReference type="GO" id="GO:0005886">
    <property type="term" value="C:plasma membrane"/>
    <property type="evidence" value="ECO:0007669"/>
    <property type="project" value="TreeGrafter"/>
</dbReference>
<dbReference type="Pfam" id="PF03803">
    <property type="entry name" value="Scramblase"/>
    <property type="match status" value="1"/>
</dbReference>
<accession>A0AAD1VUI4</accession>
<comment type="similarity">
    <text evidence="3 11">Belongs to the phospholipid scramblase family.</text>
</comment>
<name>A0AAD1VUI4_PELCU</name>
<evidence type="ECO:0000256" key="11">
    <source>
        <dbReference type="RuleBase" id="RU363116"/>
    </source>
</evidence>
<organism evidence="12 13">
    <name type="scientific">Pelobates cultripes</name>
    <name type="common">Western spadefoot toad</name>
    <dbReference type="NCBI Taxonomy" id="61616"/>
    <lineage>
        <taxon>Eukaryota</taxon>
        <taxon>Metazoa</taxon>
        <taxon>Chordata</taxon>
        <taxon>Craniata</taxon>
        <taxon>Vertebrata</taxon>
        <taxon>Euteleostomi</taxon>
        <taxon>Amphibia</taxon>
        <taxon>Batrachia</taxon>
        <taxon>Anura</taxon>
        <taxon>Pelobatoidea</taxon>
        <taxon>Pelobatidae</taxon>
        <taxon>Pelobates</taxon>
    </lineage>
</organism>
<evidence type="ECO:0000256" key="3">
    <source>
        <dbReference type="ARBA" id="ARBA00005350"/>
    </source>
</evidence>
<protein>
    <recommendedName>
        <fullName evidence="11">Phospholipid scramblase</fullName>
    </recommendedName>
</protein>
<evidence type="ECO:0000256" key="6">
    <source>
        <dbReference type="ARBA" id="ARBA00022837"/>
    </source>
</evidence>
<dbReference type="GO" id="GO:0017128">
    <property type="term" value="F:phospholipid scramblase activity"/>
    <property type="evidence" value="ECO:0007669"/>
    <property type="project" value="InterPro"/>
</dbReference>
<evidence type="ECO:0000256" key="2">
    <source>
        <dbReference type="ARBA" id="ARBA00004606"/>
    </source>
</evidence>
<keyword evidence="6 11" id="KW-0106">Calcium</keyword>
<evidence type="ECO:0000313" key="12">
    <source>
        <dbReference type="EMBL" id="CAH2256044.1"/>
    </source>
</evidence>
<evidence type="ECO:0000313" key="13">
    <source>
        <dbReference type="Proteomes" id="UP001295444"/>
    </source>
</evidence>
<evidence type="ECO:0000256" key="5">
    <source>
        <dbReference type="ARBA" id="ARBA00022692"/>
    </source>
</evidence>
<keyword evidence="7" id="KW-1133">Transmembrane helix</keyword>
<evidence type="ECO:0000256" key="9">
    <source>
        <dbReference type="ARBA" id="ARBA00023139"/>
    </source>
</evidence>
<gene>
    <name evidence="12" type="ORF">PECUL_23A060582</name>
</gene>
<keyword evidence="8" id="KW-0472">Membrane</keyword>
<dbReference type="Proteomes" id="UP001295444">
    <property type="component" value="Chromosome 02"/>
</dbReference>
<evidence type="ECO:0000256" key="4">
    <source>
        <dbReference type="ARBA" id="ARBA00022553"/>
    </source>
</evidence>
<evidence type="ECO:0000256" key="7">
    <source>
        <dbReference type="ARBA" id="ARBA00022989"/>
    </source>
</evidence>
<keyword evidence="9 11" id="KW-0564">Palmitate</keyword>
<evidence type="ECO:0000256" key="10">
    <source>
        <dbReference type="ARBA" id="ARBA00023288"/>
    </source>
</evidence>
<keyword evidence="13" id="KW-1185">Reference proteome</keyword>
<evidence type="ECO:0000256" key="8">
    <source>
        <dbReference type="ARBA" id="ARBA00023136"/>
    </source>
</evidence>
<comment type="cofactor">
    <cofactor evidence="1 11">
        <name>Ca(2+)</name>
        <dbReference type="ChEBI" id="CHEBI:29108"/>
    </cofactor>
</comment>
<dbReference type="PANTHER" id="PTHR23248:SF38">
    <property type="entry name" value="PHOSPHOLIPID SCRAMBLASE 1"/>
    <property type="match status" value="1"/>
</dbReference>